<evidence type="ECO:0000313" key="2">
    <source>
        <dbReference type="Proteomes" id="UP000828390"/>
    </source>
</evidence>
<evidence type="ECO:0000313" key="1">
    <source>
        <dbReference type="EMBL" id="KAH3741587.1"/>
    </source>
</evidence>
<reference evidence="1" key="2">
    <citation type="submission" date="2020-11" db="EMBL/GenBank/DDBJ databases">
        <authorList>
            <person name="McCartney M.A."/>
            <person name="Auch B."/>
            <person name="Kono T."/>
            <person name="Mallez S."/>
            <person name="Becker A."/>
            <person name="Gohl D.M."/>
            <person name="Silverstein K.A.T."/>
            <person name="Koren S."/>
            <person name="Bechman K.B."/>
            <person name="Herman A."/>
            <person name="Abrahante J.E."/>
            <person name="Garbe J."/>
        </authorList>
    </citation>
    <scope>NUCLEOTIDE SEQUENCE</scope>
    <source>
        <strain evidence="1">Duluth1</strain>
        <tissue evidence="1">Whole animal</tissue>
    </source>
</reference>
<name>A0A9D4DAF7_DREPO</name>
<gene>
    <name evidence="1" type="ORF">DPMN_048312</name>
</gene>
<dbReference type="Proteomes" id="UP000828390">
    <property type="component" value="Unassembled WGS sequence"/>
</dbReference>
<accession>A0A9D4DAF7</accession>
<dbReference type="AlphaFoldDB" id="A0A9D4DAF7"/>
<comment type="caution">
    <text evidence="1">The sequence shown here is derived from an EMBL/GenBank/DDBJ whole genome shotgun (WGS) entry which is preliminary data.</text>
</comment>
<keyword evidence="2" id="KW-1185">Reference proteome</keyword>
<protein>
    <submittedName>
        <fullName evidence="1">Uncharacterized protein</fullName>
    </submittedName>
</protein>
<organism evidence="1 2">
    <name type="scientific">Dreissena polymorpha</name>
    <name type="common">Zebra mussel</name>
    <name type="synonym">Mytilus polymorpha</name>
    <dbReference type="NCBI Taxonomy" id="45954"/>
    <lineage>
        <taxon>Eukaryota</taxon>
        <taxon>Metazoa</taxon>
        <taxon>Spiralia</taxon>
        <taxon>Lophotrochozoa</taxon>
        <taxon>Mollusca</taxon>
        <taxon>Bivalvia</taxon>
        <taxon>Autobranchia</taxon>
        <taxon>Heteroconchia</taxon>
        <taxon>Euheterodonta</taxon>
        <taxon>Imparidentia</taxon>
        <taxon>Neoheterodontei</taxon>
        <taxon>Myida</taxon>
        <taxon>Dreissenoidea</taxon>
        <taxon>Dreissenidae</taxon>
        <taxon>Dreissena</taxon>
    </lineage>
</organism>
<sequence>MRTCRQLQSSTVHVWLHSLRKDKATPPKDTDKFMDCFLLLARCAALKAVLGITVCARMLEFPCPRSTAMVRQSRLVEIFKKFF</sequence>
<reference evidence="1" key="1">
    <citation type="journal article" date="2019" name="bioRxiv">
        <title>The Genome of the Zebra Mussel, Dreissena polymorpha: A Resource for Invasive Species Research.</title>
        <authorList>
            <person name="McCartney M.A."/>
            <person name="Auch B."/>
            <person name="Kono T."/>
            <person name="Mallez S."/>
            <person name="Zhang Y."/>
            <person name="Obille A."/>
            <person name="Becker A."/>
            <person name="Abrahante J.E."/>
            <person name="Garbe J."/>
            <person name="Badalamenti J.P."/>
            <person name="Herman A."/>
            <person name="Mangelson H."/>
            <person name="Liachko I."/>
            <person name="Sullivan S."/>
            <person name="Sone E.D."/>
            <person name="Koren S."/>
            <person name="Silverstein K.A.T."/>
            <person name="Beckman K.B."/>
            <person name="Gohl D.M."/>
        </authorList>
    </citation>
    <scope>NUCLEOTIDE SEQUENCE</scope>
    <source>
        <strain evidence="1">Duluth1</strain>
        <tissue evidence="1">Whole animal</tissue>
    </source>
</reference>
<dbReference type="EMBL" id="JAIWYP010000011">
    <property type="protein sequence ID" value="KAH3741587.1"/>
    <property type="molecule type" value="Genomic_DNA"/>
</dbReference>
<proteinExistence type="predicted"/>